<sequence length="30" mass="3578">MTSLNRDVKKFNMKQIHTNPPIFDFSYFSA</sequence>
<gene>
    <name evidence="1" type="ORF">CBUD_1066a</name>
</gene>
<protein>
    <submittedName>
        <fullName evidence="1">Uncharacterized protein</fullName>
    </submittedName>
</protein>
<dbReference type="HOGENOM" id="CLU_218665_0_0_6"/>
<name>B5XHC2_COXBN</name>
<evidence type="ECO:0000313" key="2">
    <source>
        <dbReference type="Proteomes" id="UP000008555"/>
    </source>
</evidence>
<organism evidence="1 2">
    <name type="scientific">Coxiella burnetii (strain Dugway 5J108-111)</name>
    <dbReference type="NCBI Taxonomy" id="434922"/>
    <lineage>
        <taxon>Bacteria</taxon>
        <taxon>Pseudomonadati</taxon>
        <taxon>Pseudomonadota</taxon>
        <taxon>Gammaproteobacteria</taxon>
        <taxon>Legionellales</taxon>
        <taxon>Coxiellaceae</taxon>
        <taxon>Coxiella</taxon>
    </lineage>
</organism>
<dbReference type="KEGG" id="cbd:CBUD_1066a"/>
<dbReference type="Proteomes" id="UP000008555">
    <property type="component" value="Chromosome"/>
</dbReference>
<dbReference type="AlphaFoldDB" id="B5XHC2"/>
<dbReference type="EMBL" id="CP000733">
    <property type="protein sequence ID" value="ACI23142.1"/>
    <property type="molecule type" value="Genomic_DNA"/>
</dbReference>
<evidence type="ECO:0000313" key="1">
    <source>
        <dbReference type="EMBL" id="ACI23142.1"/>
    </source>
</evidence>
<proteinExistence type="predicted"/>
<reference evidence="1 2" key="1">
    <citation type="journal article" date="2009" name="Infect. Immun.">
        <title>Comparative genomics reveal extensive transposon-mediated genomic plasticity and diversity among potential effector proteins within the genus Coxiella.</title>
        <authorList>
            <person name="Beare P.A."/>
            <person name="Unsworth N."/>
            <person name="Andoh M."/>
            <person name="Voth D.E."/>
            <person name="Omsland A."/>
            <person name="Gilk S.D."/>
            <person name="Williams K.P."/>
            <person name="Sobral B.W."/>
            <person name="Kupko J.J.III."/>
            <person name="Porcella S.F."/>
            <person name="Samuel J.E."/>
            <person name="Heinzen R.A."/>
        </authorList>
    </citation>
    <scope>NUCLEOTIDE SEQUENCE [LARGE SCALE GENOMIC DNA]</scope>
    <source>
        <strain evidence="1 2">Dugway 5J108-111</strain>
    </source>
</reference>
<dbReference type="RefSeq" id="WP_010957932.1">
    <property type="nucleotide sequence ID" value="NC_009727.1"/>
</dbReference>
<accession>B5XHC2</accession>